<sequence>MPTRTLSNSDSLLQIEGITEPQVLQYFETLNAGNFQATAALFAEDGILEAPFEDSLHGKEAIAIYLTAEAQGMQLKPQEGVSQTLENGQQQVQVFGKVKTPLFWVNVAWQFILNPNGEIAVVTVKLLASLQELLNFKNPSQNPSENSD</sequence>
<dbReference type="Pfam" id="PF12680">
    <property type="entry name" value="SnoaL_2"/>
    <property type="match status" value="1"/>
</dbReference>
<dbReference type="EMBL" id="LATL02000329">
    <property type="protein sequence ID" value="KKD34823.1"/>
    <property type="molecule type" value="Genomic_DNA"/>
</dbReference>
<dbReference type="OrthoDB" id="465629at2"/>
<evidence type="ECO:0000259" key="1">
    <source>
        <dbReference type="Pfam" id="PF12680"/>
    </source>
</evidence>
<dbReference type="InterPro" id="IPR037401">
    <property type="entry name" value="SnoaL-like"/>
</dbReference>
<dbReference type="RefSeq" id="WP_046282048.1">
    <property type="nucleotide sequence ID" value="NZ_LATL02000329.1"/>
</dbReference>
<proteinExistence type="predicted"/>
<evidence type="ECO:0000313" key="3">
    <source>
        <dbReference type="Proteomes" id="UP000033607"/>
    </source>
</evidence>
<feature type="domain" description="SnoaL-like" evidence="1">
    <location>
        <begin position="23"/>
        <end position="71"/>
    </location>
</feature>
<evidence type="ECO:0000313" key="2">
    <source>
        <dbReference type="EMBL" id="KKD34823.1"/>
    </source>
</evidence>
<reference evidence="2 3" key="1">
    <citation type="submission" date="2015-06" db="EMBL/GenBank/DDBJ databases">
        <title>Draft genome assembly of filamentous brackish cyanobacterium Limnoraphis robusta strain CS-951.</title>
        <authorList>
            <person name="Willis A."/>
            <person name="Parks M."/>
            <person name="Burford M.A."/>
        </authorList>
    </citation>
    <scope>NUCLEOTIDE SEQUENCE [LARGE SCALE GENOMIC DNA]</scope>
    <source>
        <strain evidence="2 3">CS-951</strain>
    </source>
</reference>
<accession>A0A0F5Y7U4</accession>
<dbReference type="InterPro" id="IPR032710">
    <property type="entry name" value="NTF2-like_dom_sf"/>
</dbReference>
<dbReference type="Proteomes" id="UP000033607">
    <property type="component" value="Unassembled WGS sequence"/>
</dbReference>
<name>A0A0F5Y7U4_9CYAN</name>
<comment type="caution">
    <text evidence="2">The sequence shown here is derived from an EMBL/GenBank/DDBJ whole genome shotgun (WGS) entry which is preliminary data.</text>
</comment>
<gene>
    <name evidence="2" type="ORF">WN50_28750</name>
</gene>
<dbReference type="AlphaFoldDB" id="A0A0F5Y7U4"/>
<protein>
    <submittedName>
        <fullName evidence="2">Nuclear transport factor 2</fullName>
    </submittedName>
</protein>
<dbReference type="SUPFAM" id="SSF54427">
    <property type="entry name" value="NTF2-like"/>
    <property type="match status" value="1"/>
</dbReference>
<dbReference type="Gene3D" id="3.10.450.50">
    <property type="match status" value="1"/>
</dbReference>
<organism evidence="2 3">
    <name type="scientific">Limnoraphis robusta CS-951</name>
    <dbReference type="NCBI Taxonomy" id="1637645"/>
    <lineage>
        <taxon>Bacteria</taxon>
        <taxon>Bacillati</taxon>
        <taxon>Cyanobacteriota</taxon>
        <taxon>Cyanophyceae</taxon>
        <taxon>Oscillatoriophycideae</taxon>
        <taxon>Oscillatoriales</taxon>
        <taxon>Sirenicapillariaceae</taxon>
        <taxon>Limnoraphis</taxon>
    </lineage>
</organism>